<dbReference type="CDD" id="cd09938">
    <property type="entry name" value="SH2_N-SH2_Zap70_Syk_like"/>
    <property type="match status" value="1"/>
</dbReference>
<dbReference type="Proteomes" id="UP001529510">
    <property type="component" value="Unassembled WGS sequence"/>
</dbReference>
<feature type="domain" description="SH2" evidence="2">
    <location>
        <begin position="10"/>
        <end position="102"/>
    </location>
</feature>
<keyword evidence="4" id="KW-1185">Reference proteome</keyword>
<proteinExistence type="predicted"/>
<dbReference type="Gene3D" id="3.30.505.10">
    <property type="entry name" value="SH2 domain"/>
    <property type="match status" value="1"/>
</dbReference>
<reference evidence="3 4" key="1">
    <citation type="submission" date="2024-05" db="EMBL/GenBank/DDBJ databases">
        <title>Genome sequencing and assembly of Indian major carp, Cirrhinus mrigala (Hamilton, 1822).</title>
        <authorList>
            <person name="Mohindra V."/>
            <person name="Chowdhury L.M."/>
            <person name="Lal K."/>
            <person name="Jena J.K."/>
        </authorList>
    </citation>
    <scope>NUCLEOTIDE SEQUENCE [LARGE SCALE GENOMIC DNA]</scope>
    <source>
        <strain evidence="3">CM1030</strain>
        <tissue evidence="3">Blood</tissue>
    </source>
</reference>
<protein>
    <recommendedName>
        <fullName evidence="2">SH2 domain-containing protein</fullName>
    </recommendedName>
</protein>
<keyword evidence="1" id="KW-0727">SH2 domain</keyword>
<dbReference type="InterPro" id="IPR043539">
    <property type="entry name" value="Grb2-like"/>
</dbReference>
<dbReference type="SUPFAM" id="SSF55550">
    <property type="entry name" value="SH2 domain"/>
    <property type="match status" value="1"/>
</dbReference>
<dbReference type="FunFam" id="3.30.505.10:FF:000031">
    <property type="entry name" value="Tyrosine-protein kinase"/>
    <property type="match status" value="1"/>
</dbReference>
<dbReference type="Gene3D" id="1.10.930.10">
    <property type="entry name" value="Syk Kinase, Chain A, domain 2"/>
    <property type="match status" value="1"/>
</dbReference>
<comment type="caution">
    <text evidence="3">The sequence shown here is derived from an EMBL/GenBank/DDBJ whole genome shotgun (WGS) entry which is preliminary data.</text>
</comment>
<dbReference type="EMBL" id="JAMKFB020000010">
    <property type="protein sequence ID" value="KAL0181914.1"/>
    <property type="molecule type" value="Genomic_DNA"/>
</dbReference>
<dbReference type="InterPro" id="IPR035838">
    <property type="entry name" value="SYK/ZAP-70_N_SH2"/>
</dbReference>
<accession>A0ABD0Q6Y3</accession>
<dbReference type="InterPro" id="IPR000980">
    <property type="entry name" value="SH2"/>
</dbReference>
<gene>
    <name evidence="3" type="ORF">M9458_021289</name>
</gene>
<evidence type="ECO:0000256" key="1">
    <source>
        <dbReference type="PROSITE-ProRule" id="PRU00191"/>
    </source>
</evidence>
<evidence type="ECO:0000313" key="4">
    <source>
        <dbReference type="Proteomes" id="UP001529510"/>
    </source>
</evidence>
<dbReference type="SMART" id="SM00252">
    <property type="entry name" value="SH2"/>
    <property type="match status" value="1"/>
</dbReference>
<dbReference type="PROSITE" id="PS50001">
    <property type="entry name" value="SH2"/>
    <property type="match status" value="1"/>
</dbReference>
<feature type="non-terminal residue" evidence="3">
    <location>
        <position position="134"/>
    </location>
</feature>
<dbReference type="PANTHER" id="PTHR46037">
    <property type="entry name" value="PROTEIN ENHANCER OF SEVENLESS 2B"/>
    <property type="match status" value="1"/>
</dbReference>
<dbReference type="Pfam" id="PF00017">
    <property type="entry name" value="SH2"/>
    <property type="match status" value="1"/>
</dbReference>
<evidence type="ECO:0000259" key="2">
    <source>
        <dbReference type="PROSITE" id="PS50001"/>
    </source>
</evidence>
<organism evidence="3 4">
    <name type="scientific">Cirrhinus mrigala</name>
    <name type="common">Mrigala</name>
    <dbReference type="NCBI Taxonomy" id="683832"/>
    <lineage>
        <taxon>Eukaryota</taxon>
        <taxon>Metazoa</taxon>
        <taxon>Chordata</taxon>
        <taxon>Craniata</taxon>
        <taxon>Vertebrata</taxon>
        <taxon>Euteleostomi</taxon>
        <taxon>Actinopterygii</taxon>
        <taxon>Neopterygii</taxon>
        <taxon>Teleostei</taxon>
        <taxon>Ostariophysi</taxon>
        <taxon>Cypriniformes</taxon>
        <taxon>Cyprinidae</taxon>
        <taxon>Labeoninae</taxon>
        <taxon>Labeonini</taxon>
        <taxon>Cirrhinus</taxon>
    </lineage>
</organism>
<dbReference type="PRINTS" id="PR00401">
    <property type="entry name" value="SH2DOMAIN"/>
</dbReference>
<dbReference type="InterPro" id="IPR023420">
    <property type="entry name" value="Kinase_SYK/ZAP-70_inter-SH2_sf"/>
</dbReference>
<name>A0ABD0Q6Y3_CIRMR</name>
<dbReference type="InterPro" id="IPR036860">
    <property type="entry name" value="SH2_dom_sf"/>
</dbReference>
<dbReference type="AlphaFoldDB" id="A0ABD0Q6Y3"/>
<sequence>MADRVQGLPYFFGNITREEAEDYLRQGGAGDGLYLLRQSRSFLGGFALSVAYGRQFYHYTIEREMNDTYAIAGGKSHRTPIDVIDYHSQESDGLVCLLKRPFNRPRGTEPKVGPFEDLKEQLIRQYVKQTWNLQ</sequence>
<evidence type="ECO:0000313" key="3">
    <source>
        <dbReference type="EMBL" id="KAL0181914.1"/>
    </source>
</evidence>